<keyword evidence="2" id="KW-1185">Reference proteome</keyword>
<dbReference type="Proteomes" id="UP001189429">
    <property type="component" value="Unassembled WGS sequence"/>
</dbReference>
<name>A0ABN9YAK6_9DINO</name>
<sequence>MAAFSEWACACEKVKISTGNNFSYLHGDCCCDDCNIRHRVAADKYCGPADKKQHWTSFAPNDTVELYGAYGGAMEVTSGRENIGYFRCGIDSKTGTWSKKHPQFPDTCRTVTLYAKCCGVWIGFHGPPNSLVPVHFEMNPRGLSGWTRKEEADGFQYTVFSTKFVDTTGVKLNPPLKKGDVGRMPPFRCCGCGTGTMCGLMPWLCCSKMDAAKCCMCCPASCCPCIAGKIKDSAFESAPPGATELNGKQIEYICDLPDADKYLKFPLKEAALSQAPLSVEMGKSQQ</sequence>
<evidence type="ECO:0000313" key="2">
    <source>
        <dbReference type="Proteomes" id="UP001189429"/>
    </source>
</evidence>
<accession>A0ABN9YAK6</accession>
<proteinExistence type="predicted"/>
<protein>
    <submittedName>
        <fullName evidence="1">Uncharacterized protein</fullName>
    </submittedName>
</protein>
<dbReference type="EMBL" id="CAUYUJ010021984">
    <property type="protein sequence ID" value="CAK0908277.1"/>
    <property type="molecule type" value="Genomic_DNA"/>
</dbReference>
<evidence type="ECO:0000313" key="1">
    <source>
        <dbReference type="EMBL" id="CAK0908277.1"/>
    </source>
</evidence>
<comment type="caution">
    <text evidence="1">The sequence shown here is derived from an EMBL/GenBank/DDBJ whole genome shotgun (WGS) entry which is preliminary data.</text>
</comment>
<organism evidence="1 2">
    <name type="scientific">Prorocentrum cordatum</name>
    <dbReference type="NCBI Taxonomy" id="2364126"/>
    <lineage>
        <taxon>Eukaryota</taxon>
        <taxon>Sar</taxon>
        <taxon>Alveolata</taxon>
        <taxon>Dinophyceae</taxon>
        <taxon>Prorocentrales</taxon>
        <taxon>Prorocentraceae</taxon>
        <taxon>Prorocentrum</taxon>
    </lineage>
</organism>
<gene>
    <name evidence="1" type="ORF">PCOR1329_LOCUS82990</name>
</gene>
<reference evidence="1" key="1">
    <citation type="submission" date="2023-10" db="EMBL/GenBank/DDBJ databases">
        <authorList>
            <person name="Chen Y."/>
            <person name="Shah S."/>
            <person name="Dougan E. K."/>
            <person name="Thang M."/>
            <person name="Chan C."/>
        </authorList>
    </citation>
    <scope>NUCLEOTIDE SEQUENCE [LARGE SCALE GENOMIC DNA]</scope>
</reference>